<organism evidence="8">
    <name type="scientific">Aceria tosichella</name>
    <name type="common">wheat curl mite</name>
    <dbReference type="NCBI Taxonomy" id="561515"/>
    <lineage>
        <taxon>Eukaryota</taxon>
        <taxon>Metazoa</taxon>
        <taxon>Ecdysozoa</taxon>
        <taxon>Arthropoda</taxon>
        <taxon>Chelicerata</taxon>
        <taxon>Arachnida</taxon>
        <taxon>Acari</taxon>
        <taxon>Acariformes</taxon>
        <taxon>Trombidiformes</taxon>
        <taxon>Prostigmata</taxon>
        <taxon>Eupodina</taxon>
        <taxon>Eriophyoidea</taxon>
        <taxon>Eriophyidae</taxon>
        <taxon>Eriophyinae</taxon>
        <taxon>Aceriini</taxon>
        <taxon>Aceria</taxon>
    </lineage>
</organism>
<feature type="disulfide bond" evidence="5">
    <location>
        <begin position="68"/>
        <end position="75"/>
    </location>
</feature>
<dbReference type="AlphaFoldDB" id="A0A6G1S6C7"/>
<evidence type="ECO:0000256" key="4">
    <source>
        <dbReference type="ARBA" id="ARBA00023157"/>
    </source>
</evidence>
<dbReference type="GO" id="GO:0008201">
    <property type="term" value="F:heparin binding"/>
    <property type="evidence" value="ECO:0007669"/>
    <property type="project" value="TreeGrafter"/>
</dbReference>
<comment type="subcellular location">
    <subcellularLocation>
        <location evidence="1">Secreted</location>
    </subcellularLocation>
</comment>
<evidence type="ECO:0000256" key="1">
    <source>
        <dbReference type="ARBA" id="ARBA00004613"/>
    </source>
</evidence>
<feature type="disulfide bond" evidence="5">
    <location>
        <begin position="77"/>
        <end position="97"/>
    </location>
</feature>
<reference evidence="8" key="1">
    <citation type="submission" date="2018-10" db="EMBL/GenBank/DDBJ databases">
        <title>Transcriptome assembly of Aceria tosichella (Wheat curl mite) Type 2.</title>
        <authorList>
            <person name="Scully E.D."/>
            <person name="Geib S.M."/>
            <person name="Palmer N.A."/>
            <person name="Gupta A.K."/>
            <person name="Sarath G."/>
            <person name="Tatineni S."/>
        </authorList>
    </citation>
    <scope>NUCLEOTIDE SEQUENCE</scope>
    <source>
        <strain evidence="8">LincolnNE</strain>
    </source>
</reference>
<dbReference type="PANTHER" id="PTHR12352">
    <property type="entry name" value="SECRETED MODULAR CALCIUM-BINDING PROTEIN"/>
    <property type="match status" value="1"/>
</dbReference>
<comment type="caution">
    <text evidence="5">Lacks conserved residue(s) required for the propagation of feature annotation.</text>
</comment>
<evidence type="ECO:0000259" key="7">
    <source>
        <dbReference type="PROSITE" id="PS51162"/>
    </source>
</evidence>
<dbReference type="Gene3D" id="4.10.800.10">
    <property type="entry name" value="Thyroglobulin type-1"/>
    <property type="match status" value="2"/>
</dbReference>
<sequence length="160" mass="17433">MKSIFVLSILVVALVVAIAQPSSQASECQVKRNRALELVQQQAKNQSLGLAIVVPNCNDDGSYATLQCHHNSNFCQCWDKEGLPLTQPKKNLKKCSCMVDRARALKTIPPSQTDMPELTSCETDGSYTAKQCSRQACWCVNPDTGAKLTGENKDKAGVKC</sequence>
<feature type="chain" id="PRO_5026348310" evidence="6">
    <location>
        <begin position="20"/>
        <end position="160"/>
    </location>
</feature>
<dbReference type="GO" id="GO:0030198">
    <property type="term" value="P:extracellular matrix organization"/>
    <property type="evidence" value="ECO:0007669"/>
    <property type="project" value="TreeGrafter"/>
</dbReference>
<dbReference type="GO" id="GO:0005615">
    <property type="term" value="C:extracellular space"/>
    <property type="evidence" value="ECO:0007669"/>
    <property type="project" value="TreeGrafter"/>
</dbReference>
<keyword evidence="2" id="KW-0964">Secreted</keyword>
<name>A0A6G1S6C7_9ACAR</name>
<accession>A0A6G1S6C7</accession>
<dbReference type="InterPro" id="IPR000716">
    <property type="entry name" value="Thyroglobulin_1"/>
</dbReference>
<keyword evidence="4 5" id="KW-1015">Disulfide bond</keyword>
<feature type="domain" description="Thyroglobulin type-1" evidence="7">
    <location>
        <begin position="25"/>
        <end position="97"/>
    </location>
</feature>
<evidence type="ECO:0000256" key="6">
    <source>
        <dbReference type="SAM" id="SignalP"/>
    </source>
</evidence>
<feature type="signal peptide" evidence="6">
    <location>
        <begin position="1"/>
        <end position="19"/>
    </location>
</feature>
<proteinExistence type="predicted"/>
<dbReference type="SUPFAM" id="SSF57610">
    <property type="entry name" value="Thyroglobulin type-1 domain"/>
    <property type="match status" value="2"/>
</dbReference>
<dbReference type="Pfam" id="PF00086">
    <property type="entry name" value="Thyroglobulin_1"/>
    <property type="match status" value="2"/>
</dbReference>
<evidence type="ECO:0000256" key="3">
    <source>
        <dbReference type="ARBA" id="ARBA00022737"/>
    </source>
</evidence>
<evidence type="ECO:0000313" key="8">
    <source>
        <dbReference type="EMBL" id="MDE45717.1"/>
    </source>
</evidence>
<dbReference type="InterPro" id="IPR051950">
    <property type="entry name" value="Dev_reg/Prot_inhib"/>
</dbReference>
<protein>
    <submittedName>
        <fullName evidence="8">U24-ctenitoxin-Pn1a</fullName>
    </submittedName>
</protein>
<dbReference type="EMBL" id="GGYP01000946">
    <property type="protein sequence ID" value="MDE45717.1"/>
    <property type="molecule type" value="Transcribed_RNA"/>
</dbReference>
<dbReference type="PROSITE" id="PS51162">
    <property type="entry name" value="THYROGLOBULIN_1_2"/>
    <property type="match status" value="2"/>
</dbReference>
<keyword evidence="6" id="KW-0732">Signal</keyword>
<dbReference type="GO" id="GO:0005604">
    <property type="term" value="C:basement membrane"/>
    <property type="evidence" value="ECO:0007669"/>
    <property type="project" value="TreeGrafter"/>
</dbReference>
<keyword evidence="3" id="KW-0677">Repeat</keyword>
<evidence type="ECO:0000256" key="5">
    <source>
        <dbReference type="PROSITE-ProRule" id="PRU00500"/>
    </source>
</evidence>
<dbReference type="PANTHER" id="PTHR12352:SF30">
    <property type="entry name" value="FI05255P"/>
    <property type="match status" value="1"/>
</dbReference>
<dbReference type="InterPro" id="IPR036857">
    <property type="entry name" value="Thyroglobulin_1_sf"/>
</dbReference>
<feature type="domain" description="Thyroglobulin type-1" evidence="7">
    <location>
        <begin position="108"/>
        <end position="160"/>
    </location>
</feature>
<dbReference type="CDD" id="cd00191">
    <property type="entry name" value="TY"/>
    <property type="match status" value="1"/>
</dbReference>
<gene>
    <name evidence="8" type="primary">PN16_1</name>
    <name evidence="8" type="ORF">g.17177</name>
</gene>
<dbReference type="SMART" id="SM00211">
    <property type="entry name" value="TY"/>
    <property type="match status" value="2"/>
</dbReference>
<dbReference type="GO" id="GO:0050840">
    <property type="term" value="F:extracellular matrix binding"/>
    <property type="evidence" value="ECO:0007669"/>
    <property type="project" value="TreeGrafter"/>
</dbReference>
<evidence type="ECO:0000256" key="2">
    <source>
        <dbReference type="ARBA" id="ARBA00022525"/>
    </source>
</evidence>